<evidence type="ECO:0000313" key="1">
    <source>
        <dbReference type="EMBL" id="GAA0150947.1"/>
    </source>
</evidence>
<accession>A0AAV3PJ94</accession>
<evidence type="ECO:0000313" key="2">
    <source>
        <dbReference type="Proteomes" id="UP001454036"/>
    </source>
</evidence>
<keyword evidence="2" id="KW-1185">Reference proteome</keyword>
<comment type="caution">
    <text evidence="1">The sequence shown here is derived from an EMBL/GenBank/DDBJ whole genome shotgun (WGS) entry which is preliminary data.</text>
</comment>
<dbReference type="AlphaFoldDB" id="A0AAV3PJ94"/>
<dbReference type="EMBL" id="BAABME010017675">
    <property type="protein sequence ID" value="GAA0150947.1"/>
    <property type="molecule type" value="Genomic_DNA"/>
</dbReference>
<name>A0AAV3PJ94_LITER</name>
<dbReference type="Proteomes" id="UP001454036">
    <property type="component" value="Unassembled WGS sequence"/>
</dbReference>
<protein>
    <submittedName>
        <fullName evidence="1">Uncharacterized protein</fullName>
    </submittedName>
</protein>
<proteinExistence type="predicted"/>
<gene>
    <name evidence="1" type="ORF">LIER_37207</name>
</gene>
<organism evidence="1 2">
    <name type="scientific">Lithospermum erythrorhizon</name>
    <name type="common">Purple gromwell</name>
    <name type="synonym">Lithospermum officinale var. erythrorhizon</name>
    <dbReference type="NCBI Taxonomy" id="34254"/>
    <lineage>
        <taxon>Eukaryota</taxon>
        <taxon>Viridiplantae</taxon>
        <taxon>Streptophyta</taxon>
        <taxon>Embryophyta</taxon>
        <taxon>Tracheophyta</taxon>
        <taxon>Spermatophyta</taxon>
        <taxon>Magnoliopsida</taxon>
        <taxon>eudicotyledons</taxon>
        <taxon>Gunneridae</taxon>
        <taxon>Pentapetalae</taxon>
        <taxon>asterids</taxon>
        <taxon>lamiids</taxon>
        <taxon>Boraginales</taxon>
        <taxon>Boraginaceae</taxon>
        <taxon>Boraginoideae</taxon>
        <taxon>Lithospermeae</taxon>
        <taxon>Lithospermum</taxon>
    </lineage>
</organism>
<reference evidence="1 2" key="1">
    <citation type="submission" date="2024-01" db="EMBL/GenBank/DDBJ databases">
        <title>The complete chloroplast genome sequence of Lithospermum erythrorhizon: insights into the phylogenetic relationship among Boraginaceae species and the maternal lineages of purple gromwells.</title>
        <authorList>
            <person name="Okada T."/>
            <person name="Watanabe K."/>
        </authorList>
    </citation>
    <scope>NUCLEOTIDE SEQUENCE [LARGE SCALE GENOMIC DNA]</scope>
</reference>
<sequence>MPWEEGLMSLEEVHICMCGSHIKVRALTKWVEAKPLPNQDSEQVYQFLKEIFTRVTYYDELVNEQGLRLNLDLLEEKRVVAVDKMAKYKGEVAFYYNKNVRSKQFL</sequence>